<dbReference type="InterPro" id="IPR002577">
    <property type="entry name" value="HTH_HxlR"/>
</dbReference>
<dbReference type="Gene3D" id="1.10.10.10">
    <property type="entry name" value="Winged helix-like DNA-binding domain superfamily/Winged helix DNA-binding domain"/>
    <property type="match status" value="1"/>
</dbReference>
<dbReference type="Gene3D" id="3.40.30.10">
    <property type="entry name" value="Glutaredoxin"/>
    <property type="match status" value="1"/>
</dbReference>
<dbReference type="InterPro" id="IPR013766">
    <property type="entry name" value="Thioredoxin_domain"/>
</dbReference>
<dbReference type="Pfam" id="PF01638">
    <property type="entry name" value="HxlR"/>
    <property type="match status" value="1"/>
</dbReference>
<reference evidence="6 7" key="1">
    <citation type="submission" date="2022-02" db="EMBL/GenBank/DDBJ databases">
        <title>The car tank lid bacteriome: a reservoir of bacteria with potential in bioremediation of fuel.</title>
        <authorList>
            <person name="Vidal-Verdu A."/>
            <person name="Gomez-Martinez D."/>
            <person name="Latorre-Perez A."/>
            <person name="Pereto J."/>
            <person name="Porcar M."/>
        </authorList>
    </citation>
    <scope>NUCLEOTIDE SEQUENCE [LARGE SCALE GENOMIC DNA]</scope>
    <source>
        <strain evidence="6 7">4D.3</strain>
    </source>
</reference>
<dbReference type="InterPro" id="IPR000866">
    <property type="entry name" value="AhpC/TSA"/>
</dbReference>
<dbReference type="InterPro" id="IPR036390">
    <property type="entry name" value="WH_DNA-bd_sf"/>
</dbReference>
<evidence type="ECO:0000259" key="4">
    <source>
        <dbReference type="PROSITE" id="PS51118"/>
    </source>
</evidence>
<dbReference type="EMBL" id="JALQCY010000003">
    <property type="protein sequence ID" value="MCK9794406.1"/>
    <property type="molecule type" value="Genomic_DNA"/>
</dbReference>
<dbReference type="InterPro" id="IPR036388">
    <property type="entry name" value="WH-like_DNA-bd_sf"/>
</dbReference>
<keyword evidence="3" id="KW-0804">Transcription</keyword>
<dbReference type="SUPFAM" id="SSF46785">
    <property type="entry name" value="Winged helix' DNA-binding domain"/>
    <property type="match status" value="1"/>
</dbReference>
<evidence type="ECO:0000256" key="1">
    <source>
        <dbReference type="ARBA" id="ARBA00023015"/>
    </source>
</evidence>
<dbReference type="CDD" id="cd03017">
    <property type="entry name" value="PRX_BCP"/>
    <property type="match status" value="1"/>
</dbReference>
<feature type="domain" description="HTH hxlR-type" evidence="4">
    <location>
        <begin position="11"/>
        <end position="108"/>
    </location>
</feature>
<dbReference type="RefSeq" id="WP_416344249.1">
    <property type="nucleotide sequence ID" value="NZ_JALQCY010000003.1"/>
</dbReference>
<evidence type="ECO:0000313" key="6">
    <source>
        <dbReference type="EMBL" id="MCK9794406.1"/>
    </source>
</evidence>
<dbReference type="PROSITE" id="PS51118">
    <property type="entry name" value="HTH_HXLR"/>
    <property type="match status" value="1"/>
</dbReference>
<keyword evidence="7" id="KW-1185">Reference proteome</keyword>
<keyword evidence="2" id="KW-0238">DNA-binding</keyword>
<dbReference type="PROSITE" id="PS51352">
    <property type="entry name" value="THIOREDOXIN_2"/>
    <property type="match status" value="1"/>
</dbReference>
<name>A0ABT0J4H6_9MICO</name>
<dbReference type="PANTHER" id="PTHR33204">
    <property type="entry name" value="TRANSCRIPTIONAL REGULATOR, MARR FAMILY"/>
    <property type="match status" value="1"/>
</dbReference>
<organism evidence="6 7">
    <name type="scientific">Isoptericola peretonis</name>
    <dbReference type="NCBI Taxonomy" id="2918523"/>
    <lineage>
        <taxon>Bacteria</taxon>
        <taxon>Bacillati</taxon>
        <taxon>Actinomycetota</taxon>
        <taxon>Actinomycetes</taxon>
        <taxon>Micrococcales</taxon>
        <taxon>Promicromonosporaceae</taxon>
        <taxon>Isoptericola</taxon>
    </lineage>
</organism>
<dbReference type="PANTHER" id="PTHR33204:SF18">
    <property type="entry name" value="TRANSCRIPTIONAL REGULATORY PROTEIN"/>
    <property type="match status" value="1"/>
</dbReference>
<accession>A0ABT0J4H6</accession>
<evidence type="ECO:0000259" key="5">
    <source>
        <dbReference type="PROSITE" id="PS51352"/>
    </source>
</evidence>
<dbReference type="Proteomes" id="UP001651050">
    <property type="component" value="Unassembled WGS sequence"/>
</dbReference>
<dbReference type="SUPFAM" id="SSF52833">
    <property type="entry name" value="Thioredoxin-like"/>
    <property type="match status" value="1"/>
</dbReference>
<sequence>MRREDLADSSCGIAQSLGVVGDWQSLLIVREAAAGVTRFEGFARELGLSRRALTERLGGLVEHGVLEKVPYSEHPPRHDYRLTASGEGLLPVLLALQEWGTRFVMGDGTTSGALGDGDLARVRALEGRQVPDVGLAAHDGSTVRLVDPDRWTALFFFPGAYAPGTHGYPPRWGEVPGTAGCTLECVSYGSRHAALEAAGTRVLGVSTQHPEQLAAFAAHADLPYLLASDQDGLAASALRLPVFRAGGADRLKRVTLLVDPRGTVRAVQAPVTDPAQSVDDVLDLVRDLRRRSGVDGTGSAAPGSPR</sequence>
<evidence type="ECO:0000313" key="7">
    <source>
        <dbReference type="Proteomes" id="UP001651050"/>
    </source>
</evidence>
<feature type="domain" description="Thioredoxin" evidence="5">
    <location>
        <begin position="124"/>
        <end position="290"/>
    </location>
</feature>
<protein>
    <submittedName>
        <fullName evidence="6">Winged helix-turn-helix transcriptional regulator</fullName>
    </submittedName>
</protein>
<dbReference type="Pfam" id="PF00578">
    <property type="entry name" value="AhpC-TSA"/>
    <property type="match status" value="1"/>
</dbReference>
<gene>
    <name evidence="6" type="ORF">M1843_11680</name>
</gene>
<evidence type="ECO:0000256" key="3">
    <source>
        <dbReference type="ARBA" id="ARBA00023163"/>
    </source>
</evidence>
<comment type="caution">
    <text evidence="6">The sequence shown here is derived from an EMBL/GenBank/DDBJ whole genome shotgun (WGS) entry which is preliminary data.</text>
</comment>
<evidence type="ECO:0000256" key="2">
    <source>
        <dbReference type="ARBA" id="ARBA00023125"/>
    </source>
</evidence>
<proteinExistence type="predicted"/>
<keyword evidence="1" id="KW-0805">Transcription regulation</keyword>
<dbReference type="InterPro" id="IPR036249">
    <property type="entry name" value="Thioredoxin-like_sf"/>
</dbReference>